<evidence type="ECO:0000313" key="2">
    <source>
        <dbReference type="EMBL" id="AKA33984.1"/>
    </source>
</evidence>
<dbReference type="HOGENOM" id="CLU_084175_0_0_10"/>
<reference evidence="2 3" key="1">
    <citation type="submission" date="2015-03" db="EMBL/GenBank/DDBJ databases">
        <title>Complete genome sequence of Muricauda lutaonensis CC-HSB-11T, isolated from a coastal hot spring.</title>
        <authorList>
            <person name="Kim K.M."/>
        </authorList>
    </citation>
    <scope>NUCLEOTIDE SEQUENCE [LARGE SCALE GENOMIC DNA]</scope>
    <source>
        <strain evidence="2 3">CC-HSB-11</strain>
    </source>
</reference>
<dbReference type="Proteomes" id="UP000032726">
    <property type="component" value="Chromosome"/>
</dbReference>
<feature type="transmembrane region" description="Helical" evidence="1">
    <location>
        <begin position="33"/>
        <end position="50"/>
    </location>
</feature>
<sequence length="245" mass="28157">MLNLILIIVGICIATFVLVYIIDKFLPLKAKPFLILLFGILSIFLGYLIYNSVMAPIEFERVKKQRYAAVIAKLKDIRNAQEAYKTVNGKYANDFNSLVQFIDTASFTITQQRDSSFMRYDKVYQIELQQDTIIVDTLGFVKVRDSLFKNDDRYKSMMNVPYAQNNEKFEMKADIIDKSGYRVPVFEAKVKKNVILYDQPQDLVERENAHVSVEEVNGTEIKVGSLTEVSTSGNWPAIYDRKGED</sequence>
<dbReference type="EMBL" id="CP011071">
    <property type="protein sequence ID" value="AKA33984.1"/>
    <property type="molecule type" value="Genomic_DNA"/>
</dbReference>
<dbReference type="KEGG" id="mlt:VC82_298"/>
<evidence type="ECO:0000256" key="1">
    <source>
        <dbReference type="SAM" id="Phobius"/>
    </source>
</evidence>
<evidence type="ECO:0000313" key="3">
    <source>
        <dbReference type="Proteomes" id="UP000032726"/>
    </source>
</evidence>
<keyword evidence="3" id="KW-1185">Reference proteome</keyword>
<organism evidence="2 3">
    <name type="scientific">Flagellimonas lutaonensis</name>
    <dbReference type="NCBI Taxonomy" id="516051"/>
    <lineage>
        <taxon>Bacteria</taxon>
        <taxon>Pseudomonadati</taxon>
        <taxon>Bacteroidota</taxon>
        <taxon>Flavobacteriia</taxon>
        <taxon>Flavobacteriales</taxon>
        <taxon>Flavobacteriaceae</taxon>
        <taxon>Flagellimonas</taxon>
    </lineage>
</organism>
<keyword evidence="1" id="KW-0472">Membrane</keyword>
<dbReference type="STRING" id="516051.VC82_298"/>
<keyword evidence="1" id="KW-1133">Transmembrane helix</keyword>
<feature type="transmembrane region" description="Helical" evidence="1">
    <location>
        <begin position="6"/>
        <end position="26"/>
    </location>
</feature>
<dbReference type="PATRIC" id="fig|516051.4.peg.310"/>
<protein>
    <submittedName>
        <fullName evidence="2">Uncharacterized protein</fullName>
    </submittedName>
</protein>
<accession>A0A0D5YPX5</accession>
<proteinExistence type="predicted"/>
<dbReference type="AlphaFoldDB" id="A0A0D5YPX5"/>
<name>A0A0D5YPX5_9FLAO</name>
<keyword evidence="1" id="KW-0812">Transmembrane</keyword>
<gene>
    <name evidence="2" type="ORF">VC82_298</name>
</gene>